<feature type="region of interest" description="Disordered" evidence="1">
    <location>
        <begin position="124"/>
        <end position="144"/>
    </location>
</feature>
<evidence type="ECO:0000313" key="3">
    <source>
        <dbReference type="Proteomes" id="UP000566711"/>
    </source>
</evidence>
<keyword evidence="3" id="KW-1185">Reference proteome</keyword>
<feature type="compositionally biased region" description="Pro residues" evidence="1">
    <location>
        <begin position="129"/>
        <end position="141"/>
    </location>
</feature>
<name>A0A7W2EHC5_9BURK</name>
<proteinExistence type="predicted"/>
<dbReference type="RefSeq" id="WP_182217412.1">
    <property type="nucleotide sequence ID" value="NZ_JACEZS010000008.1"/>
</dbReference>
<dbReference type="NCBIfam" id="NF043076">
    <property type="entry name" value="PHA_gran_PhaM"/>
    <property type="match status" value="1"/>
</dbReference>
<dbReference type="Proteomes" id="UP000566711">
    <property type="component" value="Unassembled WGS sequence"/>
</dbReference>
<gene>
    <name evidence="2" type="ORF">H3H36_11190</name>
</gene>
<dbReference type="AlphaFoldDB" id="A0A7W2EHC5"/>
<evidence type="ECO:0000256" key="1">
    <source>
        <dbReference type="SAM" id="MobiDB-lite"/>
    </source>
</evidence>
<accession>A0A7W2EHC5</accession>
<sequence>MSNPQMPNIPGAAVMTDTLDFVKNLWGSMSVPGLTAPTLSVDELDKKINDLKAVETWLNLNMSMLRGSIQALEVQRGTIATLKSVGASMAAAVNQGGGDAKSLLDTVPYASVFFQQAQAAMPAKAPVKETPPAPAAAPTPAAPAASAASANTAATMGSTAKPAASPNADAAAQMANPAVWWNLLQDQFKQAVSSTLGPEAMTSAGKMAAAATAAATSVAKSAANAATAATAAAKPKTASAAEAAKPASAKTPAKAAAKPRAAKAKPAAKPSSAE</sequence>
<dbReference type="InterPro" id="IPR050026">
    <property type="entry name" value="PHA_gran_PhaM_N"/>
</dbReference>
<dbReference type="EMBL" id="JACEZS010000008">
    <property type="protein sequence ID" value="MBA5605923.1"/>
    <property type="molecule type" value="Genomic_DNA"/>
</dbReference>
<organism evidence="2 3">
    <name type="scientific">Rugamonas fusca</name>
    <dbReference type="NCBI Taxonomy" id="2758568"/>
    <lineage>
        <taxon>Bacteria</taxon>
        <taxon>Pseudomonadati</taxon>
        <taxon>Pseudomonadota</taxon>
        <taxon>Betaproteobacteria</taxon>
        <taxon>Burkholderiales</taxon>
        <taxon>Oxalobacteraceae</taxon>
        <taxon>Telluria group</taxon>
        <taxon>Rugamonas</taxon>
    </lineage>
</organism>
<feature type="region of interest" description="Disordered" evidence="1">
    <location>
        <begin position="224"/>
        <end position="274"/>
    </location>
</feature>
<protein>
    <submittedName>
        <fullName evidence="2">Uncharacterized protein</fullName>
    </submittedName>
</protein>
<evidence type="ECO:0000313" key="2">
    <source>
        <dbReference type="EMBL" id="MBA5605923.1"/>
    </source>
</evidence>
<reference evidence="2 3" key="1">
    <citation type="submission" date="2020-07" db="EMBL/GenBank/DDBJ databases">
        <title>Novel species isolated from subtropical streams in China.</title>
        <authorList>
            <person name="Lu H."/>
        </authorList>
    </citation>
    <scope>NUCLEOTIDE SEQUENCE [LARGE SCALE GENOMIC DNA]</scope>
    <source>
        <strain evidence="2 3">FT3S</strain>
    </source>
</reference>
<comment type="caution">
    <text evidence="2">The sequence shown here is derived from an EMBL/GenBank/DDBJ whole genome shotgun (WGS) entry which is preliminary data.</text>
</comment>